<comment type="catalytic activity">
    <reaction evidence="4">
        <text>(sulfur carrier)-H + L-cysteine = (sulfur carrier)-SH + L-alanine</text>
        <dbReference type="Rhea" id="RHEA:43892"/>
        <dbReference type="Rhea" id="RHEA-COMP:14737"/>
        <dbReference type="Rhea" id="RHEA-COMP:14739"/>
        <dbReference type="ChEBI" id="CHEBI:29917"/>
        <dbReference type="ChEBI" id="CHEBI:35235"/>
        <dbReference type="ChEBI" id="CHEBI:57972"/>
        <dbReference type="ChEBI" id="CHEBI:64428"/>
        <dbReference type="EC" id="2.8.1.7"/>
    </reaction>
</comment>
<comment type="caution">
    <text evidence="7">The sequence shown here is derived from an EMBL/GenBank/DDBJ whole genome shotgun (WGS) entry which is preliminary data.</text>
</comment>
<evidence type="ECO:0000256" key="3">
    <source>
        <dbReference type="ARBA" id="ARBA00022898"/>
    </source>
</evidence>
<keyword evidence="3" id="KW-0663">Pyridoxal phosphate</keyword>
<accession>A0A2Y9BK55</accession>
<feature type="domain" description="Aminotransferase class V" evidence="6">
    <location>
        <begin position="15"/>
        <end position="383"/>
    </location>
</feature>
<dbReference type="GO" id="GO:0031071">
    <property type="term" value="F:cysteine desulfurase activity"/>
    <property type="evidence" value="ECO:0007669"/>
    <property type="project" value="UniProtKB-EC"/>
</dbReference>
<comment type="similarity">
    <text evidence="2">Belongs to the class-V pyridoxal-phosphate-dependent aminotransferase family. Csd subfamily.</text>
</comment>
<keyword evidence="7" id="KW-0456">Lyase</keyword>
<sequence length="399" mass="44062">MDIKKIREDTPCGNIYMNHASTSVPPLPVTEAAQEYYRMIMKYGATSRQAEEMTACICGRAVQNMAEFLHADAEEIMFVPNGTVGIDMAARGLRFKKGQNILLDSMSFVSNAAPWIEAAGLYGLEIRYIPAVLPGYLDLEELEHLIDENTALISVTHAANSLGVLQEVEKIGELAQKYGIPYLVDAAGTMGAVSLDVKKIGCDFLTASGRKYLRGPSGTGILYVKKEMTEKLKGYVPAWNSGNWDYQRNEFTFHGDIRKLEFGEKNFPGIFGLSKAVEYIGEIGGMQDVEARIRKLTCYLFEKLKVIKGVRIIGPEDASCRCGTLGFVMAGKMCGEIAAYLNQNGVGMMGHHFFCPGVTELFGIEGTARLSVHYWNTEEEIDLVTELLENMQGESYGET</sequence>
<dbReference type="AlphaFoldDB" id="A0A2Y9BK55"/>
<proteinExistence type="inferred from homology"/>
<evidence type="ECO:0000313" key="8">
    <source>
        <dbReference type="Proteomes" id="UP000245845"/>
    </source>
</evidence>
<dbReference type="EMBL" id="QGDL01000011">
    <property type="protein sequence ID" value="PWJ27742.1"/>
    <property type="molecule type" value="Genomic_DNA"/>
</dbReference>
<dbReference type="SUPFAM" id="SSF53383">
    <property type="entry name" value="PLP-dependent transferases"/>
    <property type="match status" value="1"/>
</dbReference>
<dbReference type="InterPro" id="IPR015421">
    <property type="entry name" value="PyrdxlP-dep_Trfase_major"/>
</dbReference>
<evidence type="ECO:0000256" key="2">
    <source>
        <dbReference type="ARBA" id="ARBA00010447"/>
    </source>
</evidence>
<dbReference type="Gene3D" id="3.90.1150.10">
    <property type="entry name" value="Aspartate Aminotransferase, domain 1"/>
    <property type="match status" value="1"/>
</dbReference>
<dbReference type="PANTHER" id="PTHR43586:SF8">
    <property type="entry name" value="CYSTEINE DESULFURASE 1, CHLOROPLASTIC"/>
    <property type="match status" value="1"/>
</dbReference>
<dbReference type="Proteomes" id="UP000245845">
    <property type="component" value="Unassembled WGS sequence"/>
</dbReference>
<dbReference type="InterPro" id="IPR015422">
    <property type="entry name" value="PyrdxlP-dep_Trfase_small"/>
</dbReference>
<organism evidence="7 8">
    <name type="scientific">Faecalicatena orotica</name>
    <dbReference type="NCBI Taxonomy" id="1544"/>
    <lineage>
        <taxon>Bacteria</taxon>
        <taxon>Bacillati</taxon>
        <taxon>Bacillota</taxon>
        <taxon>Clostridia</taxon>
        <taxon>Lachnospirales</taxon>
        <taxon>Lachnospiraceae</taxon>
        <taxon>Faecalicatena</taxon>
    </lineage>
</organism>
<evidence type="ECO:0000313" key="7">
    <source>
        <dbReference type="EMBL" id="PWJ27742.1"/>
    </source>
</evidence>
<dbReference type="InterPro" id="IPR020578">
    <property type="entry name" value="Aminotrans_V_PyrdxlP_BS"/>
</dbReference>
<evidence type="ECO:0000256" key="5">
    <source>
        <dbReference type="RuleBase" id="RU004504"/>
    </source>
</evidence>
<dbReference type="InterPro" id="IPR000192">
    <property type="entry name" value="Aminotrans_V_dom"/>
</dbReference>
<dbReference type="GO" id="GO:0016829">
    <property type="term" value="F:lyase activity"/>
    <property type="evidence" value="ECO:0007669"/>
    <property type="project" value="UniProtKB-KW"/>
</dbReference>
<comment type="cofactor">
    <cofactor evidence="1 5">
        <name>pyridoxal 5'-phosphate</name>
        <dbReference type="ChEBI" id="CHEBI:597326"/>
    </cofactor>
</comment>
<protein>
    <submittedName>
        <fullName evidence="7">Cysteine desulfurase/selenocysteine lyase</fullName>
    </submittedName>
</protein>
<evidence type="ECO:0000256" key="4">
    <source>
        <dbReference type="ARBA" id="ARBA00050776"/>
    </source>
</evidence>
<keyword evidence="8" id="KW-1185">Reference proteome</keyword>
<dbReference type="Pfam" id="PF00266">
    <property type="entry name" value="Aminotran_5"/>
    <property type="match status" value="1"/>
</dbReference>
<dbReference type="Gene3D" id="3.40.640.10">
    <property type="entry name" value="Type I PLP-dependent aspartate aminotransferase-like (Major domain)"/>
    <property type="match status" value="1"/>
</dbReference>
<reference evidence="7 8" key="1">
    <citation type="submission" date="2018-05" db="EMBL/GenBank/DDBJ databases">
        <title>The Hungate 1000. A catalogue of reference genomes from the rumen microbiome.</title>
        <authorList>
            <person name="Kelly W."/>
        </authorList>
    </citation>
    <scope>NUCLEOTIDE SEQUENCE [LARGE SCALE GENOMIC DNA]</scope>
    <source>
        <strain evidence="7 8">NLAE-zl-C242</strain>
    </source>
</reference>
<dbReference type="OrthoDB" id="9804366at2"/>
<dbReference type="PANTHER" id="PTHR43586">
    <property type="entry name" value="CYSTEINE DESULFURASE"/>
    <property type="match status" value="1"/>
</dbReference>
<dbReference type="RefSeq" id="WP_109732549.1">
    <property type="nucleotide sequence ID" value="NZ_BAAACK010000005.1"/>
</dbReference>
<dbReference type="InterPro" id="IPR015424">
    <property type="entry name" value="PyrdxlP-dep_Trfase"/>
</dbReference>
<evidence type="ECO:0000259" key="6">
    <source>
        <dbReference type="Pfam" id="PF00266"/>
    </source>
</evidence>
<name>A0A2Y9BK55_9FIRM</name>
<evidence type="ECO:0000256" key="1">
    <source>
        <dbReference type="ARBA" id="ARBA00001933"/>
    </source>
</evidence>
<dbReference type="PROSITE" id="PS00595">
    <property type="entry name" value="AA_TRANSFER_CLASS_5"/>
    <property type="match status" value="1"/>
</dbReference>
<gene>
    <name evidence="7" type="ORF">A8806_111179</name>
</gene>